<dbReference type="PANTHER" id="PTHR45708:SF49">
    <property type="entry name" value="ENDOCHITINASE"/>
    <property type="match status" value="1"/>
</dbReference>
<evidence type="ECO:0000256" key="7">
    <source>
        <dbReference type="ARBA" id="ARBA00023326"/>
    </source>
</evidence>
<keyword evidence="13" id="KW-1185">Reference proteome</keyword>
<evidence type="ECO:0000256" key="1">
    <source>
        <dbReference type="ARBA" id="ARBA00000822"/>
    </source>
</evidence>
<comment type="similarity">
    <text evidence="9">Belongs to the glycosyl hydrolase 18 family.</text>
</comment>
<dbReference type="Proteomes" id="UP000249363">
    <property type="component" value="Unassembled WGS sequence"/>
</dbReference>
<keyword evidence="6 8" id="KW-0326">Glycosidase</keyword>
<name>A0A364L9B6_TALAM</name>
<evidence type="ECO:0000313" key="13">
    <source>
        <dbReference type="Proteomes" id="UP000249363"/>
    </source>
</evidence>
<feature type="domain" description="GH18" evidence="11">
    <location>
        <begin position="30"/>
        <end position="319"/>
    </location>
</feature>
<evidence type="ECO:0000256" key="9">
    <source>
        <dbReference type="RuleBase" id="RU004453"/>
    </source>
</evidence>
<dbReference type="STRING" id="1196081.A0A364L9B6"/>
<dbReference type="SUPFAM" id="SSF51445">
    <property type="entry name" value="(Trans)glycosidases"/>
    <property type="match status" value="1"/>
</dbReference>
<dbReference type="AlphaFoldDB" id="A0A364L9B6"/>
<protein>
    <recommendedName>
        <fullName evidence="2">chitinase</fullName>
        <ecNumber evidence="2">3.2.1.14</ecNumber>
    </recommendedName>
</protein>
<evidence type="ECO:0000256" key="5">
    <source>
        <dbReference type="ARBA" id="ARBA00023277"/>
    </source>
</evidence>
<dbReference type="InterPro" id="IPR017853">
    <property type="entry name" value="GH"/>
</dbReference>
<keyword evidence="3 8" id="KW-0378">Hydrolase</keyword>
<comment type="caution">
    <text evidence="12">The sequence shown here is derived from an EMBL/GenBank/DDBJ whole genome shotgun (WGS) entry which is preliminary data.</text>
</comment>
<evidence type="ECO:0000256" key="6">
    <source>
        <dbReference type="ARBA" id="ARBA00023295"/>
    </source>
</evidence>
<dbReference type="InterPro" id="IPR001223">
    <property type="entry name" value="Glyco_hydro18_cat"/>
</dbReference>
<dbReference type="GO" id="GO:0006032">
    <property type="term" value="P:chitin catabolic process"/>
    <property type="evidence" value="ECO:0007669"/>
    <property type="project" value="UniProtKB-KW"/>
</dbReference>
<keyword evidence="5" id="KW-0119">Carbohydrate metabolism</keyword>
<evidence type="ECO:0000256" key="10">
    <source>
        <dbReference type="SAM" id="SignalP"/>
    </source>
</evidence>
<dbReference type="GO" id="GO:0005576">
    <property type="term" value="C:extracellular region"/>
    <property type="evidence" value="ECO:0007669"/>
    <property type="project" value="TreeGrafter"/>
</dbReference>
<keyword evidence="7" id="KW-0624">Polysaccharide degradation</keyword>
<keyword evidence="4" id="KW-0146">Chitin degradation</keyword>
<dbReference type="InterPro" id="IPR050542">
    <property type="entry name" value="Glycosyl_Hydrlase18_Chitinase"/>
</dbReference>
<reference evidence="12 13" key="1">
    <citation type="journal article" date="2017" name="Biotechnol. Biofuels">
        <title>Differential beta-glucosidase expression as a function of carbon source availability in Talaromyces amestolkiae: a genomic and proteomic approach.</title>
        <authorList>
            <person name="de Eugenio L.I."/>
            <person name="Mendez-Liter J.A."/>
            <person name="Nieto-Dominguez M."/>
            <person name="Alonso L."/>
            <person name="Gil-Munoz J."/>
            <person name="Barriuso J."/>
            <person name="Prieto A."/>
            <person name="Martinez M.J."/>
        </authorList>
    </citation>
    <scope>NUCLEOTIDE SEQUENCE [LARGE SCALE GENOMIC DNA]</scope>
    <source>
        <strain evidence="12 13">CIB</strain>
    </source>
</reference>
<evidence type="ECO:0000256" key="2">
    <source>
        <dbReference type="ARBA" id="ARBA00012729"/>
    </source>
</evidence>
<dbReference type="PANTHER" id="PTHR45708">
    <property type="entry name" value="ENDOCHITINASE"/>
    <property type="match status" value="1"/>
</dbReference>
<accession>A0A364L9B6</accession>
<comment type="catalytic activity">
    <reaction evidence="1">
        <text>Random endo-hydrolysis of N-acetyl-beta-D-glucosaminide (1-&gt;4)-beta-linkages in chitin and chitodextrins.</text>
        <dbReference type="EC" id="3.2.1.14"/>
    </reaction>
</comment>
<evidence type="ECO:0000313" key="12">
    <source>
        <dbReference type="EMBL" id="RAO72363.1"/>
    </source>
</evidence>
<organism evidence="12 13">
    <name type="scientific">Talaromyces amestolkiae</name>
    <dbReference type="NCBI Taxonomy" id="1196081"/>
    <lineage>
        <taxon>Eukaryota</taxon>
        <taxon>Fungi</taxon>
        <taxon>Dikarya</taxon>
        <taxon>Ascomycota</taxon>
        <taxon>Pezizomycotina</taxon>
        <taxon>Eurotiomycetes</taxon>
        <taxon>Eurotiomycetidae</taxon>
        <taxon>Eurotiales</taxon>
        <taxon>Trichocomaceae</taxon>
        <taxon>Talaromyces</taxon>
        <taxon>Talaromyces sect. Talaromyces</taxon>
    </lineage>
</organism>
<dbReference type="RefSeq" id="XP_040736877.1">
    <property type="nucleotide sequence ID" value="XM_040881173.1"/>
</dbReference>
<feature type="chain" id="PRO_5016941494" description="chitinase" evidence="10">
    <location>
        <begin position="20"/>
        <end position="319"/>
    </location>
</feature>
<evidence type="ECO:0000256" key="4">
    <source>
        <dbReference type="ARBA" id="ARBA00023024"/>
    </source>
</evidence>
<dbReference type="PROSITE" id="PS01095">
    <property type="entry name" value="GH18_1"/>
    <property type="match status" value="1"/>
</dbReference>
<evidence type="ECO:0000256" key="3">
    <source>
        <dbReference type="ARBA" id="ARBA00022801"/>
    </source>
</evidence>
<dbReference type="EC" id="3.2.1.14" evidence="2"/>
<dbReference type="PROSITE" id="PS51910">
    <property type="entry name" value="GH18_2"/>
    <property type="match status" value="1"/>
</dbReference>
<evidence type="ECO:0000256" key="8">
    <source>
        <dbReference type="RuleBase" id="RU000489"/>
    </source>
</evidence>
<dbReference type="Gene3D" id="3.20.20.80">
    <property type="entry name" value="Glycosidases"/>
    <property type="match status" value="1"/>
</dbReference>
<keyword evidence="10" id="KW-0732">Signal</keyword>
<proteinExistence type="inferred from homology"/>
<dbReference type="GeneID" id="63797589"/>
<dbReference type="InterPro" id="IPR001579">
    <property type="entry name" value="Glyco_hydro_18_chit_AS"/>
</dbReference>
<dbReference type="GO" id="GO:0000272">
    <property type="term" value="P:polysaccharide catabolic process"/>
    <property type="evidence" value="ECO:0007669"/>
    <property type="project" value="UniProtKB-KW"/>
</dbReference>
<dbReference type="EMBL" id="MIKG01000019">
    <property type="protein sequence ID" value="RAO72363.1"/>
    <property type="molecule type" value="Genomic_DNA"/>
</dbReference>
<dbReference type="GO" id="GO:0008843">
    <property type="term" value="F:endochitinase activity"/>
    <property type="evidence" value="ECO:0007669"/>
    <property type="project" value="UniProtKB-EC"/>
</dbReference>
<evidence type="ECO:0000259" key="11">
    <source>
        <dbReference type="PROSITE" id="PS51910"/>
    </source>
</evidence>
<feature type="signal peptide" evidence="10">
    <location>
        <begin position="1"/>
        <end position="19"/>
    </location>
</feature>
<dbReference type="OrthoDB" id="2425929at2759"/>
<dbReference type="Pfam" id="PF00704">
    <property type="entry name" value="Glyco_hydro_18"/>
    <property type="match status" value="1"/>
</dbReference>
<sequence length="319" mass="33810">MHSLQTLLYAGALASTALAYPTIHQRDSTNKLSVYWGAEDDTTTLSDVCSDDSYQIVNLAFVSYFNGDGGYPTLSLSTLDGPSQAQQDAGATSLQDGSSLVDSIQACQSSGKLVIMSLGGAVGDADVTLSGDDQANNVADMLWSLFGGGTDESLTPLRPFGDVKLDGFDIDNESGDPTGYSTFVSRLRSNFAQDSSKTYYLTAAPQCPYPDQSVPLDVCQQLDYVWVQFYNNGDCDIAQSGFIDAVQNWSDGIGDAKLFIGAVASDADGDEGYVDSGTLVSSLQQVERLGLSNFGGAMLWEAQLAVNNDNYQQAIAAAL</sequence>
<gene>
    <name evidence="12" type="ORF">BHQ10_008375</name>
</gene>